<gene>
    <name evidence="2" type="ORF">THAOC_27531</name>
</gene>
<feature type="compositionally biased region" description="Polar residues" evidence="1">
    <location>
        <begin position="1"/>
        <end position="25"/>
    </location>
</feature>
<evidence type="ECO:0000313" key="2">
    <source>
        <dbReference type="EMBL" id="EJK53095.1"/>
    </source>
</evidence>
<reference evidence="2 3" key="1">
    <citation type="journal article" date="2012" name="Genome Biol.">
        <title>Genome and low-iron response of an oceanic diatom adapted to chronic iron limitation.</title>
        <authorList>
            <person name="Lommer M."/>
            <person name="Specht M."/>
            <person name="Roy A.S."/>
            <person name="Kraemer L."/>
            <person name="Andreson R."/>
            <person name="Gutowska M.A."/>
            <person name="Wolf J."/>
            <person name="Bergner S.V."/>
            <person name="Schilhabel M.B."/>
            <person name="Klostermeier U.C."/>
            <person name="Beiko R.G."/>
            <person name="Rosenstiel P."/>
            <person name="Hippler M."/>
            <person name="Laroche J."/>
        </authorList>
    </citation>
    <scope>NUCLEOTIDE SEQUENCE [LARGE SCALE GENOMIC DNA]</scope>
    <source>
        <strain evidence="2 3">CCMP1005</strain>
    </source>
</reference>
<comment type="caution">
    <text evidence="2">The sequence shown here is derived from an EMBL/GenBank/DDBJ whole genome shotgun (WGS) entry which is preliminary data.</text>
</comment>
<evidence type="ECO:0000313" key="3">
    <source>
        <dbReference type="Proteomes" id="UP000266841"/>
    </source>
</evidence>
<dbReference type="Proteomes" id="UP000266841">
    <property type="component" value="Unassembled WGS sequence"/>
</dbReference>
<feature type="region of interest" description="Disordered" evidence="1">
    <location>
        <begin position="1"/>
        <end position="55"/>
    </location>
</feature>
<protein>
    <submittedName>
        <fullName evidence="2">Uncharacterized protein</fullName>
    </submittedName>
</protein>
<organism evidence="2 3">
    <name type="scientific">Thalassiosira oceanica</name>
    <name type="common">Marine diatom</name>
    <dbReference type="NCBI Taxonomy" id="159749"/>
    <lineage>
        <taxon>Eukaryota</taxon>
        <taxon>Sar</taxon>
        <taxon>Stramenopiles</taxon>
        <taxon>Ochrophyta</taxon>
        <taxon>Bacillariophyta</taxon>
        <taxon>Coscinodiscophyceae</taxon>
        <taxon>Thalassiosirophycidae</taxon>
        <taxon>Thalassiosirales</taxon>
        <taxon>Thalassiosiraceae</taxon>
        <taxon>Thalassiosira</taxon>
    </lineage>
</organism>
<evidence type="ECO:0000256" key="1">
    <source>
        <dbReference type="SAM" id="MobiDB-lite"/>
    </source>
</evidence>
<name>K0RIN6_THAOC</name>
<feature type="non-terminal residue" evidence="2">
    <location>
        <position position="55"/>
    </location>
</feature>
<sequence length="55" mass="5513">MQSNGGDAPSRSPSEGRSAQASSMTPVEPLEPEETSKVTPATADALAAEADGEPV</sequence>
<feature type="compositionally biased region" description="Low complexity" evidence="1">
    <location>
        <begin position="39"/>
        <end position="49"/>
    </location>
</feature>
<accession>K0RIN6</accession>
<proteinExistence type="predicted"/>
<dbReference type="AlphaFoldDB" id="K0RIN6"/>
<dbReference type="OrthoDB" id="10690431at2759"/>
<dbReference type="EMBL" id="AGNL01038511">
    <property type="protein sequence ID" value="EJK53095.1"/>
    <property type="molecule type" value="Genomic_DNA"/>
</dbReference>
<keyword evidence="3" id="KW-1185">Reference proteome</keyword>